<dbReference type="GO" id="GO:0005634">
    <property type="term" value="C:nucleus"/>
    <property type="evidence" value="ECO:0007669"/>
    <property type="project" value="UniProtKB-SubCell"/>
</dbReference>
<evidence type="ECO:0000256" key="5">
    <source>
        <dbReference type="SAM" id="MobiDB-lite"/>
    </source>
</evidence>
<dbReference type="KEGG" id="gmw:113518197"/>
<dbReference type="GO" id="GO:0003682">
    <property type="term" value="F:chromatin binding"/>
    <property type="evidence" value="ECO:0007669"/>
    <property type="project" value="TreeGrafter"/>
</dbReference>
<dbReference type="AlphaFoldDB" id="A0A6J1WZW4"/>
<accession>A0A6J1WZW4</accession>
<dbReference type="PANTHER" id="PTHR15111:SF0">
    <property type="entry name" value="UNCONVENTIONAL PREFOLDIN RPB5 INTERACTOR 1"/>
    <property type="match status" value="1"/>
</dbReference>
<dbReference type="GO" id="GO:0003714">
    <property type="term" value="F:transcription corepressor activity"/>
    <property type="evidence" value="ECO:0007669"/>
    <property type="project" value="TreeGrafter"/>
</dbReference>
<name>A0A6J1WZW4_GALME</name>
<proteinExistence type="inferred from homology"/>
<dbReference type="FunCoup" id="A0A6J1WZW4">
    <property type="interactions" value="18"/>
</dbReference>
<organism evidence="6 7">
    <name type="scientific">Galleria mellonella</name>
    <name type="common">Greater wax moth</name>
    <dbReference type="NCBI Taxonomy" id="7137"/>
    <lineage>
        <taxon>Eukaryota</taxon>
        <taxon>Metazoa</taxon>
        <taxon>Ecdysozoa</taxon>
        <taxon>Arthropoda</taxon>
        <taxon>Hexapoda</taxon>
        <taxon>Insecta</taxon>
        <taxon>Pterygota</taxon>
        <taxon>Neoptera</taxon>
        <taxon>Endopterygota</taxon>
        <taxon>Lepidoptera</taxon>
        <taxon>Glossata</taxon>
        <taxon>Ditrysia</taxon>
        <taxon>Pyraloidea</taxon>
        <taxon>Pyralidae</taxon>
        <taxon>Galleriinae</taxon>
        <taxon>Galleria</taxon>
    </lineage>
</organism>
<evidence type="ECO:0000256" key="3">
    <source>
        <dbReference type="ARBA" id="ARBA00038295"/>
    </source>
</evidence>
<dbReference type="GO" id="GO:0000122">
    <property type="term" value="P:negative regulation of transcription by RNA polymerase II"/>
    <property type="evidence" value="ECO:0007669"/>
    <property type="project" value="TreeGrafter"/>
</dbReference>
<feature type="coiled-coil region" evidence="4">
    <location>
        <begin position="253"/>
        <end position="314"/>
    </location>
</feature>
<gene>
    <name evidence="7" type="primary">LOC113518197</name>
</gene>
<dbReference type="Pfam" id="PF02996">
    <property type="entry name" value="Prefoldin"/>
    <property type="match status" value="1"/>
</dbReference>
<dbReference type="InterPro" id="IPR052255">
    <property type="entry name" value="RNA_pol_II_subunit5-mediator"/>
</dbReference>
<dbReference type="InterPro" id="IPR004127">
    <property type="entry name" value="Prefoldin_subunit_alpha"/>
</dbReference>
<dbReference type="SUPFAM" id="SSF46579">
    <property type="entry name" value="Prefoldin"/>
    <property type="match status" value="1"/>
</dbReference>
<keyword evidence="6" id="KW-1185">Reference proteome</keyword>
<dbReference type="InParanoid" id="A0A6J1WZW4"/>
<keyword evidence="2" id="KW-0539">Nucleus</keyword>
<evidence type="ECO:0000313" key="6">
    <source>
        <dbReference type="Proteomes" id="UP001652740"/>
    </source>
</evidence>
<protein>
    <submittedName>
        <fullName evidence="7">Unconventional prefoldin RPB5 interactor-like protein</fullName>
    </submittedName>
</protein>
<evidence type="ECO:0000256" key="4">
    <source>
        <dbReference type="SAM" id="Coils"/>
    </source>
</evidence>
<evidence type="ECO:0000256" key="2">
    <source>
        <dbReference type="ARBA" id="ARBA00023242"/>
    </source>
</evidence>
<keyword evidence="4" id="KW-0175">Coiled coil</keyword>
<dbReference type="InterPro" id="IPR009053">
    <property type="entry name" value="Prefoldin"/>
</dbReference>
<feature type="region of interest" description="Disordered" evidence="5">
    <location>
        <begin position="434"/>
        <end position="460"/>
    </location>
</feature>
<sequence length="460" mass="53368">MNIIRNANIKSIYENASNLQFWEDYLNNLKSLDFSVYSDKLTVPTLVPIGNKILFRGYLKHTNEVTVSLGADYFAKCSLKQAEILRQHRIKDAQSKVDIYTKEKEYLENQLLFKNNVKENVGQEIIEVHTDEEDKAWREKHSQNVRNYKKQQKAHNEQMTGDVTDEELWYRLEELELQEELENQMLLVDDTKNSENFNNSQKSLITKESDVSSDVLSEYTEQKDNTEQTAKHNYKISVDPKTTPQQTSKLDLLQQVLDKQTELEQKLTELKCKERTETKTEQDLIARLDEMDALEELEDEIDRLENNILEANGFESDGKDVATTKSATVKRGVSFADEDDSETIDIVFKHSTVEPSKEPYNPDNGMKKPSDIYYAYPNLFNETTSILKKTKYDSNMDYEGETRNINNVSVAESNQIPINKTIVVSDIIERTDQHDNKLQNESRPTSLFRKKRLQNKSSQA</sequence>
<evidence type="ECO:0000256" key="1">
    <source>
        <dbReference type="ARBA" id="ARBA00004123"/>
    </source>
</evidence>
<dbReference type="GO" id="GO:0019212">
    <property type="term" value="F:phosphatase inhibitor activity"/>
    <property type="evidence" value="ECO:0007669"/>
    <property type="project" value="TreeGrafter"/>
</dbReference>
<dbReference type="Gene3D" id="1.10.287.370">
    <property type="match status" value="1"/>
</dbReference>
<reference evidence="7" key="1">
    <citation type="submission" date="2025-08" db="UniProtKB">
        <authorList>
            <consortium name="RefSeq"/>
        </authorList>
    </citation>
    <scope>IDENTIFICATION</scope>
    <source>
        <tissue evidence="7">Whole larvae</tissue>
    </source>
</reference>
<comment type="similarity">
    <text evidence="3">Belongs to the RNA polymerase II subunit 5-mediating protein family.</text>
</comment>
<dbReference type="Proteomes" id="UP001652740">
    <property type="component" value="Unplaced"/>
</dbReference>
<dbReference type="CDD" id="cd23159">
    <property type="entry name" value="Prefoldin_URI1"/>
    <property type="match status" value="1"/>
</dbReference>
<dbReference type="GeneID" id="113518197"/>
<comment type="subcellular location">
    <subcellularLocation>
        <location evidence="1">Nucleus</location>
    </subcellularLocation>
</comment>
<dbReference type="PANTHER" id="PTHR15111">
    <property type="entry name" value="RNA POLYMERASE II SUBUNIT 5-MEDIATING PROTEIN NNX3"/>
    <property type="match status" value="1"/>
</dbReference>
<evidence type="ECO:0000313" key="7">
    <source>
        <dbReference type="RefSeq" id="XP_026758801.2"/>
    </source>
</evidence>
<dbReference type="RefSeq" id="XP_026758801.2">
    <property type="nucleotide sequence ID" value="XM_026903000.3"/>
</dbReference>